<dbReference type="PANTHER" id="PTHR43037">
    <property type="entry name" value="UNNAMED PRODUCT-RELATED"/>
    <property type="match status" value="1"/>
</dbReference>
<name>I4AHB6_BERLS</name>
<keyword evidence="1" id="KW-0732">Signal</keyword>
<dbReference type="InterPro" id="IPR050955">
    <property type="entry name" value="Plant_Biomass_Hydrol_Est"/>
</dbReference>
<dbReference type="HOGENOM" id="CLU_064094_1_0_10"/>
<dbReference type="KEGG" id="fli:Fleli_0896"/>
<evidence type="ECO:0000259" key="2">
    <source>
        <dbReference type="Pfam" id="PF00326"/>
    </source>
</evidence>
<accession>I4AHB6</accession>
<dbReference type="SUPFAM" id="SSF53474">
    <property type="entry name" value="alpha/beta-Hydrolases"/>
    <property type="match status" value="1"/>
</dbReference>
<reference evidence="4" key="1">
    <citation type="submission" date="2012-06" db="EMBL/GenBank/DDBJ databases">
        <title>The complete genome of Flexibacter litoralis DSM 6794.</title>
        <authorList>
            <person name="Lucas S."/>
            <person name="Copeland A."/>
            <person name="Lapidus A."/>
            <person name="Glavina del Rio T."/>
            <person name="Dalin E."/>
            <person name="Tice H."/>
            <person name="Bruce D."/>
            <person name="Goodwin L."/>
            <person name="Pitluck S."/>
            <person name="Peters L."/>
            <person name="Ovchinnikova G."/>
            <person name="Lu M."/>
            <person name="Kyrpides N."/>
            <person name="Mavromatis K."/>
            <person name="Ivanova N."/>
            <person name="Brettin T."/>
            <person name="Detter J.C."/>
            <person name="Han C."/>
            <person name="Larimer F."/>
            <person name="Land M."/>
            <person name="Hauser L."/>
            <person name="Markowitz V."/>
            <person name="Cheng J.-F."/>
            <person name="Hugenholtz P."/>
            <person name="Woyke T."/>
            <person name="Wu D."/>
            <person name="Spring S."/>
            <person name="Lang E."/>
            <person name="Kopitz M."/>
            <person name="Brambilla E."/>
            <person name="Klenk H.-P."/>
            <person name="Eisen J.A."/>
        </authorList>
    </citation>
    <scope>NUCLEOTIDE SEQUENCE [LARGE SCALE GENOMIC DNA]</scope>
    <source>
        <strain evidence="4">ATCC 23117 / DSM 6794 / NBRC 15988 / NCIMB 1366 / Sio-4</strain>
    </source>
</reference>
<evidence type="ECO:0000313" key="4">
    <source>
        <dbReference type="Proteomes" id="UP000006054"/>
    </source>
</evidence>
<feature type="domain" description="Peptidase S9 prolyl oligopeptidase catalytic" evidence="2">
    <location>
        <begin position="206"/>
        <end position="268"/>
    </location>
</feature>
<dbReference type="GO" id="GO:0006508">
    <property type="term" value="P:proteolysis"/>
    <property type="evidence" value="ECO:0007669"/>
    <property type="project" value="InterPro"/>
</dbReference>
<dbReference type="GO" id="GO:0008236">
    <property type="term" value="F:serine-type peptidase activity"/>
    <property type="evidence" value="ECO:0007669"/>
    <property type="project" value="InterPro"/>
</dbReference>
<dbReference type="PANTHER" id="PTHR43037:SF1">
    <property type="entry name" value="BLL1128 PROTEIN"/>
    <property type="match status" value="1"/>
</dbReference>
<dbReference type="Gene3D" id="3.40.50.1820">
    <property type="entry name" value="alpha/beta hydrolase"/>
    <property type="match status" value="1"/>
</dbReference>
<dbReference type="InterPro" id="IPR000801">
    <property type="entry name" value="Esterase-like"/>
</dbReference>
<dbReference type="RefSeq" id="WP_014796809.1">
    <property type="nucleotide sequence ID" value="NC_018018.1"/>
</dbReference>
<gene>
    <name evidence="3" type="ordered locus">Fleli_0896</name>
</gene>
<dbReference type="InterPro" id="IPR001375">
    <property type="entry name" value="Peptidase_S9_cat"/>
</dbReference>
<dbReference type="Pfam" id="PF00326">
    <property type="entry name" value="Peptidase_S9"/>
    <property type="match status" value="1"/>
</dbReference>
<dbReference type="STRING" id="880071.Fleli_0896"/>
<dbReference type="Pfam" id="PF00756">
    <property type="entry name" value="Esterase"/>
    <property type="match status" value="1"/>
</dbReference>
<proteinExistence type="predicted"/>
<evidence type="ECO:0000256" key="1">
    <source>
        <dbReference type="ARBA" id="ARBA00022729"/>
    </source>
</evidence>
<dbReference type="InterPro" id="IPR029058">
    <property type="entry name" value="AB_hydrolase_fold"/>
</dbReference>
<dbReference type="AlphaFoldDB" id="I4AHB6"/>
<sequence length="274" mass="31485" precursor="true">MKNKMYSFSIVFVCLFIIGLSLPCFGQQTKPQHLRYELFEHKLFVVHNSSTNKTDSMAYRLLFPKNYDSTKKYPLVLFLHGAGERGDSSLTVKHIGAWALQEKNRENYECFVLVPQCEKKNKWVEVDWSADAHNQPKKMSKYMNLTVELLEELETELPIDSTKVYLTGLSMGGYGAWDLAARFPQKFAALVPICGGADEKTAHSLATMPTWVFHGALDRTVKPQRSRNMVKAIQKTGNKDIHYTEYPTVRHGSWKPAYEDEAMWKWLFDCTIGK</sequence>
<dbReference type="Proteomes" id="UP000006054">
    <property type="component" value="Chromosome"/>
</dbReference>
<organism evidence="3 4">
    <name type="scientific">Bernardetia litoralis (strain ATCC 23117 / DSM 6794 / NBRC 15988 / NCIMB 1366 / Fx l1 / Sio-4)</name>
    <name type="common">Flexibacter litoralis</name>
    <dbReference type="NCBI Taxonomy" id="880071"/>
    <lineage>
        <taxon>Bacteria</taxon>
        <taxon>Pseudomonadati</taxon>
        <taxon>Bacteroidota</taxon>
        <taxon>Cytophagia</taxon>
        <taxon>Cytophagales</taxon>
        <taxon>Bernardetiaceae</taxon>
        <taxon>Bernardetia</taxon>
    </lineage>
</organism>
<evidence type="ECO:0000313" key="3">
    <source>
        <dbReference type="EMBL" id="AFM03351.1"/>
    </source>
</evidence>
<dbReference type="EMBL" id="CP003345">
    <property type="protein sequence ID" value="AFM03351.1"/>
    <property type="molecule type" value="Genomic_DNA"/>
</dbReference>
<protein>
    <submittedName>
        <fullName evidence="3">Putative peptidase</fullName>
    </submittedName>
</protein>
<dbReference type="eggNOG" id="COG4099">
    <property type="taxonomic scope" value="Bacteria"/>
</dbReference>
<keyword evidence="4" id="KW-1185">Reference proteome</keyword>